<protein>
    <submittedName>
        <fullName evidence="9">C-type cytochrome</fullName>
    </submittedName>
</protein>
<keyword evidence="3 6" id="KW-0479">Metal-binding</keyword>
<proteinExistence type="predicted"/>
<evidence type="ECO:0000256" key="3">
    <source>
        <dbReference type="ARBA" id="ARBA00022723"/>
    </source>
</evidence>
<keyword evidence="4" id="KW-0249">Electron transport</keyword>
<organism evidence="9 10">
    <name type="scientific">Luteibacter yeojuensis</name>
    <dbReference type="NCBI Taxonomy" id="345309"/>
    <lineage>
        <taxon>Bacteria</taxon>
        <taxon>Pseudomonadati</taxon>
        <taxon>Pseudomonadota</taxon>
        <taxon>Gammaproteobacteria</taxon>
        <taxon>Lysobacterales</taxon>
        <taxon>Rhodanobacteraceae</taxon>
        <taxon>Luteibacter</taxon>
    </lineage>
</organism>
<feature type="signal peptide" evidence="7">
    <location>
        <begin position="1"/>
        <end position="18"/>
    </location>
</feature>
<dbReference type="EMBL" id="JAAQTL010000001">
    <property type="protein sequence ID" value="NID14450.1"/>
    <property type="molecule type" value="Genomic_DNA"/>
</dbReference>
<evidence type="ECO:0000256" key="7">
    <source>
        <dbReference type="SAM" id="SignalP"/>
    </source>
</evidence>
<dbReference type="RefSeq" id="WP_166698163.1">
    <property type="nucleotide sequence ID" value="NZ_JAAQTL010000001.1"/>
</dbReference>
<keyword evidence="2 6" id="KW-0349">Heme</keyword>
<dbReference type="Pfam" id="PF00034">
    <property type="entry name" value="Cytochrom_C"/>
    <property type="match status" value="1"/>
</dbReference>
<comment type="caution">
    <text evidence="9">The sequence shown here is derived from an EMBL/GenBank/DDBJ whole genome shotgun (WGS) entry which is preliminary data.</text>
</comment>
<sequence length="270" mass="29359">MRLLFGCLLLLCAGLASAATLTLDTGTGARKLTTEQLLARPDARDIVVPADVSYHRERRYRAVPLKALLGGVSTDAHLQFEALDGFAAEVPASLVLDGHGAEAWLAIEPPDAAWPPLGKDKPGAGPFYLVWLHPEAGPVGPEQWPYQVAAIRVLGSPADRFPAMKPAASLPADAPARRGFAVFQRNCLSCHTLNGQGDAKLGPDLNMPHSPTEYLRPDLFRTLVRNPQDLRHWPQSKMPGFDRKVLSDTDLDDLTAYLKHMAGRRPKVSP</sequence>
<evidence type="ECO:0000259" key="8">
    <source>
        <dbReference type="PROSITE" id="PS51007"/>
    </source>
</evidence>
<feature type="domain" description="Cytochrome c" evidence="8">
    <location>
        <begin position="174"/>
        <end position="262"/>
    </location>
</feature>
<evidence type="ECO:0000256" key="5">
    <source>
        <dbReference type="ARBA" id="ARBA00023004"/>
    </source>
</evidence>
<evidence type="ECO:0000256" key="1">
    <source>
        <dbReference type="ARBA" id="ARBA00022448"/>
    </source>
</evidence>
<dbReference type="GO" id="GO:0046872">
    <property type="term" value="F:metal ion binding"/>
    <property type="evidence" value="ECO:0007669"/>
    <property type="project" value="UniProtKB-KW"/>
</dbReference>
<evidence type="ECO:0000256" key="2">
    <source>
        <dbReference type="ARBA" id="ARBA00022617"/>
    </source>
</evidence>
<feature type="chain" id="PRO_5031265661" evidence="7">
    <location>
        <begin position="19"/>
        <end position="270"/>
    </location>
</feature>
<accession>A0A7X5TNY2</accession>
<dbReference type="AlphaFoldDB" id="A0A7X5TNY2"/>
<dbReference type="GO" id="GO:0020037">
    <property type="term" value="F:heme binding"/>
    <property type="evidence" value="ECO:0007669"/>
    <property type="project" value="InterPro"/>
</dbReference>
<evidence type="ECO:0000313" key="10">
    <source>
        <dbReference type="Proteomes" id="UP000518878"/>
    </source>
</evidence>
<dbReference type="Proteomes" id="UP000518878">
    <property type="component" value="Unassembled WGS sequence"/>
</dbReference>
<dbReference type="PANTHER" id="PTHR37823">
    <property type="entry name" value="CYTOCHROME C-553-LIKE"/>
    <property type="match status" value="1"/>
</dbReference>
<keyword evidence="1" id="KW-0813">Transport</keyword>
<dbReference type="PROSITE" id="PS51007">
    <property type="entry name" value="CYTC"/>
    <property type="match status" value="1"/>
</dbReference>
<gene>
    <name evidence="9" type="ORF">HBF32_03105</name>
</gene>
<dbReference type="InterPro" id="IPR009056">
    <property type="entry name" value="Cyt_c-like_dom"/>
</dbReference>
<evidence type="ECO:0000256" key="4">
    <source>
        <dbReference type="ARBA" id="ARBA00022982"/>
    </source>
</evidence>
<evidence type="ECO:0000256" key="6">
    <source>
        <dbReference type="PROSITE-ProRule" id="PRU00433"/>
    </source>
</evidence>
<evidence type="ECO:0000313" key="9">
    <source>
        <dbReference type="EMBL" id="NID14450.1"/>
    </source>
</evidence>
<dbReference type="PANTHER" id="PTHR37823:SF1">
    <property type="entry name" value="CYTOCHROME C-553-LIKE"/>
    <property type="match status" value="1"/>
</dbReference>
<keyword evidence="10" id="KW-1185">Reference proteome</keyword>
<dbReference type="Gene3D" id="1.10.760.10">
    <property type="entry name" value="Cytochrome c-like domain"/>
    <property type="match status" value="1"/>
</dbReference>
<name>A0A7X5TNY2_9GAMM</name>
<dbReference type="InterPro" id="IPR036909">
    <property type="entry name" value="Cyt_c-like_dom_sf"/>
</dbReference>
<dbReference type="SUPFAM" id="SSF46626">
    <property type="entry name" value="Cytochrome c"/>
    <property type="match status" value="1"/>
</dbReference>
<keyword evidence="5 6" id="KW-0408">Iron</keyword>
<dbReference type="GO" id="GO:0009055">
    <property type="term" value="F:electron transfer activity"/>
    <property type="evidence" value="ECO:0007669"/>
    <property type="project" value="InterPro"/>
</dbReference>
<dbReference type="InterPro" id="IPR051811">
    <property type="entry name" value="Cytochrome_c550/c551-like"/>
</dbReference>
<reference evidence="9 10" key="1">
    <citation type="journal article" date="2006" name="Int. J. Syst. Evol. Microbiol.">
        <title>Dyella yeojuensis sp. nov., isolated from greenhouse soil in Korea.</title>
        <authorList>
            <person name="Kim B.Y."/>
            <person name="Weon H.Y."/>
            <person name="Lee K.H."/>
            <person name="Seok S.J."/>
            <person name="Kwon S.W."/>
            <person name="Go S.J."/>
            <person name="Stackebrandt E."/>
        </authorList>
    </citation>
    <scope>NUCLEOTIDE SEQUENCE [LARGE SCALE GENOMIC DNA]</scope>
    <source>
        <strain evidence="9 10">DSM 17673</strain>
    </source>
</reference>
<keyword evidence="7" id="KW-0732">Signal</keyword>